<dbReference type="RefSeq" id="WP_073345472.1">
    <property type="nucleotide sequence ID" value="NZ_FQVH01000033.1"/>
</dbReference>
<dbReference type="STRING" id="1121256.SAMN02746089_02283"/>
<evidence type="ECO:0000256" key="7">
    <source>
        <dbReference type="ARBA" id="ARBA00023002"/>
    </source>
</evidence>
<evidence type="ECO:0000256" key="6">
    <source>
        <dbReference type="ARBA" id="ARBA00022723"/>
    </source>
</evidence>
<evidence type="ECO:0000256" key="5">
    <source>
        <dbReference type="ARBA" id="ARBA00022643"/>
    </source>
</evidence>
<evidence type="ECO:0000256" key="9">
    <source>
        <dbReference type="ARBA" id="ARBA00023014"/>
    </source>
</evidence>
<evidence type="ECO:0000256" key="1">
    <source>
        <dbReference type="ARBA" id="ARBA00001917"/>
    </source>
</evidence>
<dbReference type="InterPro" id="IPR036188">
    <property type="entry name" value="FAD/NAD-bd_sf"/>
</dbReference>
<keyword evidence="9" id="KW-0411">Iron-sulfur</keyword>
<evidence type="ECO:0000259" key="10">
    <source>
        <dbReference type="Pfam" id="PF00724"/>
    </source>
</evidence>
<dbReference type="GO" id="GO:0010181">
    <property type="term" value="F:FMN binding"/>
    <property type="evidence" value="ECO:0007669"/>
    <property type="project" value="InterPro"/>
</dbReference>
<dbReference type="PANTHER" id="PTHR42917">
    <property type="entry name" value="2,4-DIENOYL-COA REDUCTASE"/>
    <property type="match status" value="1"/>
</dbReference>
<dbReference type="GO" id="GO:0016491">
    <property type="term" value="F:oxidoreductase activity"/>
    <property type="evidence" value="ECO:0007669"/>
    <property type="project" value="UniProtKB-KW"/>
</dbReference>
<dbReference type="InterPro" id="IPR051793">
    <property type="entry name" value="NADH:flavin_oxidoreductase"/>
</dbReference>
<feature type="domain" description="NADH:flavin oxidoreductase/NADH oxidase N-terminal" evidence="10">
    <location>
        <begin position="5"/>
        <end position="354"/>
    </location>
</feature>
<keyword evidence="4" id="KW-0285">Flavoprotein</keyword>
<reference evidence="12 13" key="1">
    <citation type="submission" date="2016-11" db="EMBL/GenBank/DDBJ databases">
        <authorList>
            <person name="Jaros S."/>
            <person name="Januszkiewicz K."/>
            <person name="Wedrychowicz H."/>
        </authorList>
    </citation>
    <scope>NUCLEOTIDE SEQUENCE [LARGE SCALE GENOMIC DNA]</scope>
    <source>
        <strain evidence="12 13">DSM 17918</strain>
    </source>
</reference>
<dbReference type="PRINTS" id="PR00368">
    <property type="entry name" value="FADPNR"/>
</dbReference>
<dbReference type="SUPFAM" id="SSF51395">
    <property type="entry name" value="FMN-linked oxidoreductases"/>
    <property type="match status" value="1"/>
</dbReference>
<evidence type="ECO:0000313" key="12">
    <source>
        <dbReference type="EMBL" id="SHF63102.1"/>
    </source>
</evidence>
<dbReference type="AlphaFoldDB" id="A0A1M5D8V3"/>
<evidence type="ECO:0000313" key="13">
    <source>
        <dbReference type="Proteomes" id="UP000184088"/>
    </source>
</evidence>
<protein>
    <submittedName>
        <fullName evidence="12">2-enoate reductase</fullName>
    </submittedName>
</protein>
<feature type="domain" description="FAD/NAD(P)-binding" evidence="11">
    <location>
        <begin position="403"/>
        <end position="629"/>
    </location>
</feature>
<dbReference type="EMBL" id="FQVH01000033">
    <property type="protein sequence ID" value="SHF63102.1"/>
    <property type="molecule type" value="Genomic_DNA"/>
</dbReference>
<dbReference type="PRINTS" id="PR00411">
    <property type="entry name" value="PNDRDTASEI"/>
</dbReference>
<organism evidence="12 13">
    <name type="scientific">Caldanaerobius fijiensis DSM 17918</name>
    <dbReference type="NCBI Taxonomy" id="1121256"/>
    <lineage>
        <taxon>Bacteria</taxon>
        <taxon>Bacillati</taxon>
        <taxon>Bacillota</taxon>
        <taxon>Clostridia</taxon>
        <taxon>Thermoanaerobacterales</taxon>
        <taxon>Thermoanaerobacteraceae</taxon>
        <taxon>Caldanaerobius</taxon>
    </lineage>
</organism>
<dbReference type="Gene3D" id="3.40.50.720">
    <property type="entry name" value="NAD(P)-binding Rossmann-like Domain"/>
    <property type="match status" value="1"/>
</dbReference>
<evidence type="ECO:0000256" key="4">
    <source>
        <dbReference type="ARBA" id="ARBA00022630"/>
    </source>
</evidence>
<name>A0A1M5D8V3_9THEO</name>
<evidence type="ECO:0000256" key="3">
    <source>
        <dbReference type="ARBA" id="ARBA00011048"/>
    </source>
</evidence>
<dbReference type="Gene3D" id="3.20.20.70">
    <property type="entry name" value="Aldolase class I"/>
    <property type="match status" value="1"/>
</dbReference>
<evidence type="ECO:0000256" key="8">
    <source>
        <dbReference type="ARBA" id="ARBA00023004"/>
    </source>
</evidence>
<gene>
    <name evidence="12" type="ORF">SAMN02746089_02283</name>
</gene>
<accession>A0A1M5D8V3</accession>
<dbReference type="Pfam" id="PF07992">
    <property type="entry name" value="Pyr_redox_2"/>
    <property type="match status" value="1"/>
</dbReference>
<comment type="cofactor">
    <cofactor evidence="2">
        <name>[4Fe-4S] cluster</name>
        <dbReference type="ChEBI" id="CHEBI:49883"/>
    </cofactor>
</comment>
<sequence length="664" mass="73689">MYKRLFEPIKIGKVELKNRIVMAPMGNLGYSDTDGCFNKRAFDYFIERAKGGVGLIITGVSKVENEIEKFIPGTAPTPAINPGRFIQIAGELTERVHAYNTKIFLQLGVGFGRVAAPALLLTHPVAPSPIPNYWKPDIICRELTEKEIETIIQKTAEAAFIAKEAGFDGVEIHAVHEGYLLDQFAIALFNKRKDRFGGDLRGRLTFATEIVKAIKHLVGQDYPVSVRFSMKSFIKDFNQGGLPDEIFEEKGRDVEEGLEAAKILEEAGYDALDVDNGSYDAWYWAHPPMYQSNGLNIPYVKRLKEVVKIPIMLAGKLDAVEFAAKVVNDGISDMVAIGRGLLTDPYWPKKVLKGDIEDIRPCIGCQVGCIGRIIQPRPLCCAVNPTVGREKEYEIKPAEIKKRVMVVGGGVAGMEAARVLALRGHDVELYEKNEKLGGHLVEGSVPDFKKDDARLLSWYKYQMKKHDIKVYLNTEVTKELIDYKKPDAIIIATGSEPIIPNVKGIDSSNVALATELLGGVKEAKDRVMVVGGGLVGCELALWLAKQGKKVTLIEMLNDLMVSGAPVAHANRIMLIDLLKFYKVEILTNTKLVEVKDNEAIVETMGERKGISVDTIALAVGYKPNKRLYEMISKGYPDVYLIGDSREPQNIMYAIWDAYEVAREI</sequence>
<proteinExistence type="inferred from homology"/>
<dbReference type="Gene3D" id="3.50.50.60">
    <property type="entry name" value="FAD/NAD(P)-binding domain"/>
    <property type="match status" value="1"/>
</dbReference>
<dbReference type="GO" id="GO:0051536">
    <property type="term" value="F:iron-sulfur cluster binding"/>
    <property type="evidence" value="ECO:0007669"/>
    <property type="project" value="UniProtKB-KW"/>
</dbReference>
<keyword evidence="5" id="KW-0288">FMN</keyword>
<comment type="cofactor">
    <cofactor evidence="1">
        <name>FMN</name>
        <dbReference type="ChEBI" id="CHEBI:58210"/>
    </cofactor>
</comment>
<dbReference type="Pfam" id="PF00724">
    <property type="entry name" value="Oxidored_FMN"/>
    <property type="match status" value="1"/>
</dbReference>
<dbReference type="SUPFAM" id="SSF51905">
    <property type="entry name" value="FAD/NAD(P)-binding domain"/>
    <property type="match status" value="1"/>
</dbReference>
<evidence type="ECO:0000259" key="11">
    <source>
        <dbReference type="Pfam" id="PF07992"/>
    </source>
</evidence>
<keyword evidence="7" id="KW-0560">Oxidoreductase</keyword>
<comment type="similarity">
    <text evidence="3">In the N-terminal section; belongs to the NADH:flavin oxidoreductase/NADH oxidase family.</text>
</comment>
<dbReference type="InterPro" id="IPR001155">
    <property type="entry name" value="OxRdtase_FMN_N"/>
</dbReference>
<keyword evidence="13" id="KW-1185">Reference proteome</keyword>
<evidence type="ECO:0000256" key="2">
    <source>
        <dbReference type="ARBA" id="ARBA00001966"/>
    </source>
</evidence>
<dbReference type="Proteomes" id="UP000184088">
    <property type="component" value="Unassembled WGS sequence"/>
</dbReference>
<dbReference type="InterPro" id="IPR023753">
    <property type="entry name" value="FAD/NAD-binding_dom"/>
</dbReference>
<dbReference type="PANTHER" id="PTHR42917:SF2">
    <property type="entry name" value="2,4-DIENOYL-COA REDUCTASE [(2E)-ENOYL-COA-PRODUCING]"/>
    <property type="match status" value="1"/>
</dbReference>
<dbReference type="InterPro" id="IPR013785">
    <property type="entry name" value="Aldolase_TIM"/>
</dbReference>
<dbReference type="OrthoDB" id="9772736at2"/>
<keyword evidence="8" id="KW-0408">Iron</keyword>
<keyword evidence="6" id="KW-0479">Metal-binding</keyword>
<dbReference type="GO" id="GO:0046872">
    <property type="term" value="F:metal ion binding"/>
    <property type="evidence" value="ECO:0007669"/>
    <property type="project" value="UniProtKB-KW"/>
</dbReference>